<sequence length="158" mass="17770">MASQLEAIRDQSHELKKESATVNTVFFKNTVSKQGKPPCKRKDTKDKRAPETKRCTHRGGGYQSQDKCPAKEVTFYNSQKKGHYCNQCFHPTNPSRSDVADIQKDLNGIFLNVASTGDQVLTCWQTQLSTKESPLRLIWEQQQPSLVKKHSSPMAGSS</sequence>
<reference evidence="2" key="1">
    <citation type="submission" date="2017-05" db="UniProtKB">
        <authorList>
            <consortium name="EnsemblMetazoa"/>
        </authorList>
    </citation>
    <scope>IDENTIFICATION</scope>
</reference>
<name>A0A1X7VW35_AMPQE</name>
<evidence type="ECO:0000313" key="2">
    <source>
        <dbReference type="EnsemblMetazoa" id="Aqu2.1.44552_001"/>
    </source>
</evidence>
<feature type="compositionally biased region" description="Basic and acidic residues" evidence="1">
    <location>
        <begin position="40"/>
        <end position="54"/>
    </location>
</feature>
<organism evidence="2">
    <name type="scientific">Amphimedon queenslandica</name>
    <name type="common">Sponge</name>
    <dbReference type="NCBI Taxonomy" id="400682"/>
    <lineage>
        <taxon>Eukaryota</taxon>
        <taxon>Metazoa</taxon>
        <taxon>Porifera</taxon>
        <taxon>Demospongiae</taxon>
        <taxon>Heteroscleromorpha</taxon>
        <taxon>Haplosclerida</taxon>
        <taxon>Niphatidae</taxon>
        <taxon>Amphimedon</taxon>
    </lineage>
</organism>
<accession>A0A1X7VW35</accession>
<protein>
    <submittedName>
        <fullName evidence="2">Uncharacterized protein</fullName>
    </submittedName>
</protein>
<dbReference type="InParanoid" id="A0A1X7VW35"/>
<dbReference type="AlphaFoldDB" id="A0A1X7VW35"/>
<evidence type="ECO:0000256" key="1">
    <source>
        <dbReference type="SAM" id="MobiDB-lite"/>
    </source>
</evidence>
<feature type="region of interest" description="Disordered" evidence="1">
    <location>
        <begin position="31"/>
        <end position="66"/>
    </location>
</feature>
<dbReference type="EnsemblMetazoa" id="Aqu2.1.44552_001">
    <property type="protein sequence ID" value="Aqu2.1.44552_001"/>
    <property type="gene ID" value="Aqu2.1.44552"/>
</dbReference>
<proteinExistence type="predicted"/>